<accession>X1E173</accession>
<gene>
    <name evidence="1" type="ORF">S01H4_65587</name>
</gene>
<proteinExistence type="predicted"/>
<name>X1E173_9ZZZZ</name>
<comment type="caution">
    <text evidence="1">The sequence shown here is derived from an EMBL/GenBank/DDBJ whole genome shotgun (WGS) entry which is preliminary data.</text>
</comment>
<organism evidence="1">
    <name type="scientific">marine sediment metagenome</name>
    <dbReference type="NCBI Taxonomy" id="412755"/>
    <lineage>
        <taxon>unclassified sequences</taxon>
        <taxon>metagenomes</taxon>
        <taxon>ecological metagenomes</taxon>
    </lineage>
</organism>
<feature type="non-terminal residue" evidence="1">
    <location>
        <position position="1"/>
    </location>
</feature>
<sequence>WERVNKYIDSASMTYISGSNGGYLYNFTVPSNISVFFVDVNSTNPTAYGSGGFHVSEWASDISDINDTVNYMNETLNYLNGTYFPALETKIDDIYTVLQT</sequence>
<protein>
    <submittedName>
        <fullName evidence="1">Uncharacterized protein</fullName>
    </submittedName>
</protein>
<reference evidence="1" key="1">
    <citation type="journal article" date="2014" name="Front. Microbiol.">
        <title>High frequency of phylogenetically diverse reductive dehalogenase-homologous genes in deep subseafloor sedimentary metagenomes.</title>
        <authorList>
            <person name="Kawai M."/>
            <person name="Futagami T."/>
            <person name="Toyoda A."/>
            <person name="Takaki Y."/>
            <person name="Nishi S."/>
            <person name="Hori S."/>
            <person name="Arai W."/>
            <person name="Tsubouchi T."/>
            <person name="Morono Y."/>
            <person name="Uchiyama I."/>
            <person name="Ito T."/>
            <person name="Fujiyama A."/>
            <person name="Inagaki F."/>
            <person name="Takami H."/>
        </authorList>
    </citation>
    <scope>NUCLEOTIDE SEQUENCE</scope>
    <source>
        <strain evidence="1">Expedition CK06-06</strain>
    </source>
</reference>
<evidence type="ECO:0000313" key="1">
    <source>
        <dbReference type="EMBL" id="GAH26996.1"/>
    </source>
</evidence>
<dbReference type="AlphaFoldDB" id="X1E173"/>
<dbReference type="EMBL" id="BART01040197">
    <property type="protein sequence ID" value="GAH26996.1"/>
    <property type="molecule type" value="Genomic_DNA"/>
</dbReference>